<evidence type="ECO:0000256" key="4">
    <source>
        <dbReference type="SAM" id="MobiDB-lite"/>
    </source>
</evidence>
<dbReference type="Pfam" id="PF01614">
    <property type="entry name" value="IclR_C"/>
    <property type="match status" value="1"/>
</dbReference>
<dbReference type="SUPFAM" id="SSF55781">
    <property type="entry name" value="GAF domain-like"/>
    <property type="match status" value="1"/>
</dbReference>
<dbReference type="GO" id="GO:0045892">
    <property type="term" value="P:negative regulation of DNA-templated transcription"/>
    <property type="evidence" value="ECO:0007669"/>
    <property type="project" value="TreeGrafter"/>
</dbReference>
<dbReference type="Gene3D" id="3.30.450.40">
    <property type="match status" value="1"/>
</dbReference>
<dbReference type="InterPro" id="IPR029016">
    <property type="entry name" value="GAF-like_dom_sf"/>
</dbReference>
<dbReference type="GO" id="GO:0003677">
    <property type="term" value="F:DNA binding"/>
    <property type="evidence" value="ECO:0007669"/>
    <property type="project" value="UniProtKB-KW"/>
</dbReference>
<feature type="domain" description="HTH iclR-type" evidence="5">
    <location>
        <begin position="25"/>
        <end position="86"/>
    </location>
</feature>
<feature type="region of interest" description="Disordered" evidence="4">
    <location>
        <begin position="1"/>
        <end position="24"/>
    </location>
</feature>
<dbReference type="Gene3D" id="1.10.10.10">
    <property type="entry name" value="Winged helix-like DNA-binding domain superfamily/Winged helix DNA-binding domain"/>
    <property type="match status" value="1"/>
</dbReference>
<dbReference type="InterPro" id="IPR005471">
    <property type="entry name" value="Tscrpt_reg_IclR_N"/>
</dbReference>
<feature type="domain" description="IclR-ED" evidence="6">
    <location>
        <begin position="87"/>
        <end position="270"/>
    </location>
</feature>
<name>A0A964WTN8_9HYPH</name>
<dbReference type="OrthoDB" id="9807558at2"/>
<dbReference type="InterPro" id="IPR014757">
    <property type="entry name" value="Tscrpt_reg_IclR_C"/>
</dbReference>
<feature type="compositionally biased region" description="Low complexity" evidence="4">
    <location>
        <begin position="14"/>
        <end position="23"/>
    </location>
</feature>
<reference evidence="7" key="1">
    <citation type="submission" date="2019-03" db="EMBL/GenBank/DDBJ databases">
        <title>Afifella sp. nov., isolated from activated sludge.</title>
        <authorList>
            <person name="Li Q."/>
            <person name="Liu Y."/>
        </authorList>
    </citation>
    <scope>NUCLEOTIDE SEQUENCE</scope>
    <source>
        <strain evidence="7">L72</strain>
    </source>
</reference>
<protein>
    <submittedName>
        <fullName evidence="7">IclR family transcriptional regulator</fullName>
    </submittedName>
</protein>
<dbReference type="PROSITE" id="PS51077">
    <property type="entry name" value="HTH_ICLR"/>
    <property type="match status" value="1"/>
</dbReference>
<evidence type="ECO:0000313" key="8">
    <source>
        <dbReference type="Proteomes" id="UP000773614"/>
    </source>
</evidence>
<proteinExistence type="predicted"/>
<keyword evidence="2" id="KW-0238">DNA-binding</keyword>
<evidence type="ECO:0000259" key="6">
    <source>
        <dbReference type="PROSITE" id="PS51078"/>
    </source>
</evidence>
<sequence>MQDQAVQRPRRGRPASAGGEPASEVQSLDRAISILEAVAAADGVSLSEIARRTGYPVSTVHRLLATLQNRGLASHDPATGLWMVGVGLFRLGSAYLRIRKLPEIARPIIREVLEAVDETVNVTVVDGDEIVCVAQAESHAAVRAFFRLGRRLPFHASAAGKAVLAASSPERQAQLVERLELETFTPNTAHSRKKLMKRLAETTSRGYAIDDEEHTPGMRCVAAAILDEWGEPVGAVSISAPSVRMPAERIESLGAVARETAARLTTLYSGREPADS</sequence>
<evidence type="ECO:0000256" key="3">
    <source>
        <dbReference type="ARBA" id="ARBA00023163"/>
    </source>
</evidence>
<dbReference type="GO" id="GO:0003700">
    <property type="term" value="F:DNA-binding transcription factor activity"/>
    <property type="evidence" value="ECO:0007669"/>
    <property type="project" value="TreeGrafter"/>
</dbReference>
<dbReference type="AlphaFoldDB" id="A0A964WTN8"/>
<accession>A0A964WTN8</accession>
<organism evidence="7 8">
    <name type="scientific">Propylenella binzhouense</name>
    <dbReference type="NCBI Taxonomy" id="2555902"/>
    <lineage>
        <taxon>Bacteria</taxon>
        <taxon>Pseudomonadati</taxon>
        <taxon>Pseudomonadota</taxon>
        <taxon>Alphaproteobacteria</taxon>
        <taxon>Hyphomicrobiales</taxon>
        <taxon>Propylenellaceae</taxon>
        <taxon>Propylenella</taxon>
    </lineage>
</organism>
<dbReference type="EMBL" id="SPKJ01000030">
    <property type="protein sequence ID" value="MYZ48183.1"/>
    <property type="molecule type" value="Genomic_DNA"/>
</dbReference>
<evidence type="ECO:0000256" key="2">
    <source>
        <dbReference type="ARBA" id="ARBA00023125"/>
    </source>
</evidence>
<dbReference type="InterPro" id="IPR050707">
    <property type="entry name" value="HTH_MetabolicPath_Reg"/>
</dbReference>
<dbReference type="InterPro" id="IPR036388">
    <property type="entry name" value="WH-like_DNA-bd_sf"/>
</dbReference>
<dbReference type="Proteomes" id="UP000773614">
    <property type="component" value="Unassembled WGS sequence"/>
</dbReference>
<dbReference type="SMART" id="SM00346">
    <property type="entry name" value="HTH_ICLR"/>
    <property type="match status" value="1"/>
</dbReference>
<keyword evidence="8" id="KW-1185">Reference proteome</keyword>
<dbReference type="InterPro" id="IPR036390">
    <property type="entry name" value="WH_DNA-bd_sf"/>
</dbReference>
<dbReference type="PANTHER" id="PTHR30136:SF24">
    <property type="entry name" value="HTH-TYPE TRANSCRIPTIONAL REPRESSOR ALLR"/>
    <property type="match status" value="1"/>
</dbReference>
<gene>
    <name evidence="7" type="ORF">E4O86_10720</name>
</gene>
<keyword evidence="3" id="KW-0804">Transcription</keyword>
<comment type="caution">
    <text evidence="7">The sequence shown here is derived from an EMBL/GenBank/DDBJ whole genome shotgun (WGS) entry which is preliminary data.</text>
</comment>
<evidence type="ECO:0000259" key="5">
    <source>
        <dbReference type="PROSITE" id="PS51077"/>
    </source>
</evidence>
<evidence type="ECO:0000313" key="7">
    <source>
        <dbReference type="EMBL" id="MYZ48183.1"/>
    </source>
</evidence>
<dbReference type="Pfam" id="PF09339">
    <property type="entry name" value="HTH_IclR"/>
    <property type="match status" value="1"/>
</dbReference>
<keyword evidence="1" id="KW-0805">Transcription regulation</keyword>
<dbReference type="FunFam" id="1.10.10.10:FF:000056">
    <property type="entry name" value="IclR family transcriptional regulator"/>
    <property type="match status" value="1"/>
</dbReference>
<dbReference type="SUPFAM" id="SSF46785">
    <property type="entry name" value="Winged helix' DNA-binding domain"/>
    <property type="match status" value="1"/>
</dbReference>
<evidence type="ECO:0000256" key="1">
    <source>
        <dbReference type="ARBA" id="ARBA00023015"/>
    </source>
</evidence>
<dbReference type="PROSITE" id="PS51078">
    <property type="entry name" value="ICLR_ED"/>
    <property type="match status" value="1"/>
</dbReference>
<dbReference type="PANTHER" id="PTHR30136">
    <property type="entry name" value="HELIX-TURN-HELIX TRANSCRIPTIONAL REGULATOR, ICLR FAMILY"/>
    <property type="match status" value="1"/>
</dbReference>